<evidence type="ECO:0000313" key="2">
    <source>
        <dbReference type="Proteomes" id="UP001430953"/>
    </source>
</evidence>
<keyword evidence="2" id="KW-1185">Reference proteome</keyword>
<dbReference type="AlphaFoldDB" id="A0AAW2FHH7"/>
<dbReference type="EMBL" id="JADYXP020000011">
    <property type="protein sequence ID" value="KAL0114520.1"/>
    <property type="molecule type" value="Genomic_DNA"/>
</dbReference>
<organism evidence="1 2">
    <name type="scientific">Cardiocondyla obscurior</name>
    <dbReference type="NCBI Taxonomy" id="286306"/>
    <lineage>
        <taxon>Eukaryota</taxon>
        <taxon>Metazoa</taxon>
        <taxon>Ecdysozoa</taxon>
        <taxon>Arthropoda</taxon>
        <taxon>Hexapoda</taxon>
        <taxon>Insecta</taxon>
        <taxon>Pterygota</taxon>
        <taxon>Neoptera</taxon>
        <taxon>Endopterygota</taxon>
        <taxon>Hymenoptera</taxon>
        <taxon>Apocrita</taxon>
        <taxon>Aculeata</taxon>
        <taxon>Formicoidea</taxon>
        <taxon>Formicidae</taxon>
        <taxon>Myrmicinae</taxon>
        <taxon>Cardiocondyla</taxon>
    </lineage>
</organism>
<name>A0AAW2FHH7_9HYME</name>
<protein>
    <submittedName>
        <fullName evidence="1">Uncharacterized protein</fullName>
    </submittedName>
</protein>
<proteinExistence type="predicted"/>
<comment type="caution">
    <text evidence="1">The sequence shown here is derived from an EMBL/GenBank/DDBJ whole genome shotgun (WGS) entry which is preliminary data.</text>
</comment>
<accession>A0AAW2FHH7</accession>
<reference evidence="1 2" key="1">
    <citation type="submission" date="2023-03" db="EMBL/GenBank/DDBJ databases">
        <title>High recombination rates correlate with genetic variation in Cardiocondyla obscurior ants.</title>
        <authorList>
            <person name="Errbii M."/>
        </authorList>
    </citation>
    <scope>NUCLEOTIDE SEQUENCE [LARGE SCALE GENOMIC DNA]</scope>
    <source>
        <strain evidence="1">Alpha-2009</strain>
        <tissue evidence="1">Whole body</tissue>
    </source>
</reference>
<evidence type="ECO:0000313" key="1">
    <source>
        <dbReference type="EMBL" id="KAL0114520.1"/>
    </source>
</evidence>
<sequence>MWKAVETISFDPKRTGTQEVMARGARSTIEALYLETICNQQFHPKWRYRGLADFDRKGKNEEGEEGAVEHNPEIAKRGGLLYYRRRRISWTYQTIYYYASIMRGRMTRHVPAERRSRPRMGILLRRSNL</sequence>
<gene>
    <name evidence="1" type="ORF">PUN28_011657</name>
</gene>
<dbReference type="Proteomes" id="UP001430953">
    <property type="component" value="Unassembled WGS sequence"/>
</dbReference>